<dbReference type="RefSeq" id="WP_098469498.1">
    <property type="nucleotide sequence ID" value="NZ_PDJD01000001.1"/>
</dbReference>
<comment type="caution">
    <text evidence="6">The sequence shown here is derived from an EMBL/GenBank/DDBJ whole genome shotgun (WGS) entry which is preliminary data.</text>
</comment>
<dbReference type="InterPro" id="IPR037171">
    <property type="entry name" value="NagB/RpiA_transferase-like"/>
</dbReference>
<dbReference type="InterPro" id="IPR051054">
    <property type="entry name" value="SorC_transcr_regulators"/>
</dbReference>
<evidence type="ECO:0000256" key="3">
    <source>
        <dbReference type="ARBA" id="ARBA00023125"/>
    </source>
</evidence>
<evidence type="ECO:0000313" key="7">
    <source>
        <dbReference type="Proteomes" id="UP000224915"/>
    </source>
</evidence>
<dbReference type="Proteomes" id="UP000224915">
    <property type="component" value="Unassembled WGS sequence"/>
</dbReference>
<evidence type="ECO:0000259" key="5">
    <source>
        <dbReference type="Pfam" id="PF04198"/>
    </source>
</evidence>
<evidence type="ECO:0000256" key="2">
    <source>
        <dbReference type="ARBA" id="ARBA00023015"/>
    </source>
</evidence>
<keyword evidence="3" id="KW-0238">DNA-binding</keyword>
<dbReference type="Gene3D" id="3.40.50.1360">
    <property type="match status" value="1"/>
</dbReference>
<keyword evidence="2" id="KW-0805">Transcription regulation</keyword>
<dbReference type="InterPro" id="IPR007324">
    <property type="entry name" value="Sugar-bd_dom_put"/>
</dbReference>
<dbReference type="SUPFAM" id="SSF88659">
    <property type="entry name" value="Sigma3 and sigma4 domains of RNA polymerase sigma factors"/>
    <property type="match status" value="1"/>
</dbReference>
<dbReference type="GO" id="GO:0030246">
    <property type="term" value="F:carbohydrate binding"/>
    <property type="evidence" value="ECO:0007669"/>
    <property type="project" value="InterPro"/>
</dbReference>
<dbReference type="PANTHER" id="PTHR34294:SF1">
    <property type="entry name" value="TRANSCRIPTIONAL REGULATOR LSRR"/>
    <property type="match status" value="1"/>
</dbReference>
<dbReference type="GO" id="GO:0003677">
    <property type="term" value="F:DNA binding"/>
    <property type="evidence" value="ECO:0007669"/>
    <property type="project" value="UniProtKB-KW"/>
</dbReference>
<dbReference type="Pfam" id="PF04198">
    <property type="entry name" value="Sugar-bind"/>
    <property type="match status" value="1"/>
</dbReference>
<accession>A0A2A9D1L6</accession>
<dbReference type="PANTHER" id="PTHR34294">
    <property type="entry name" value="TRANSCRIPTIONAL REGULATOR-RELATED"/>
    <property type="match status" value="1"/>
</dbReference>
<evidence type="ECO:0000256" key="4">
    <source>
        <dbReference type="ARBA" id="ARBA00023163"/>
    </source>
</evidence>
<feature type="domain" description="Sugar-binding" evidence="5">
    <location>
        <begin position="65"/>
        <end position="312"/>
    </location>
</feature>
<keyword evidence="4" id="KW-0804">Transcription</keyword>
<sequence length="320" mass="34671">MSDRDDLMHEAASMYYLQDATMETIARQFGMSRSGVSRLLKSARERGIVRIHVAQADAGGDMARTITREYGVRAHVVPVRTSITEDVRLDHVARYAAQLLVEWFGPGMTLGIAWGTTVAAMTRYLPHAPRRDATVVQLNGAANNLASGLAYGTDLVSQFASAFDAVPTYFPVPAFFDYAQTRQLMWRERSVRHVLEIQSHAEIALFGVGALVAPVPSHVYTSGYLDTADRRALEADGVVGDVCTVFLRGNGSWEDVAINARATGPTPRQLQGIARRVCVVSGEAKVAPLRAALLAGAVTDLVIDDASAQTLVRSGLTSRR</sequence>
<dbReference type="InterPro" id="IPR013324">
    <property type="entry name" value="RNA_pol_sigma_r3/r4-like"/>
</dbReference>
<comment type="similarity">
    <text evidence="1">Belongs to the SorC transcriptional regulatory family.</text>
</comment>
<keyword evidence="7" id="KW-1185">Reference proteome</keyword>
<organism evidence="6 7">
    <name type="scientific">Serinibacter salmoneus</name>
    <dbReference type="NCBI Taxonomy" id="556530"/>
    <lineage>
        <taxon>Bacteria</taxon>
        <taxon>Bacillati</taxon>
        <taxon>Actinomycetota</taxon>
        <taxon>Actinomycetes</taxon>
        <taxon>Micrococcales</taxon>
        <taxon>Beutenbergiaceae</taxon>
        <taxon>Serinibacter</taxon>
    </lineage>
</organism>
<dbReference type="OrthoDB" id="186585at2"/>
<evidence type="ECO:0000256" key="1">
    <source>
        <dbReference type="ARBA" id="ARBA00010466"/>
    </source>
</evidence>
<dbReference type="SUPFAM" id="SSF100950">
    <property type="entry name" value="NagB/RpiA/CoA transferase-like"/>
    <property type="match status" value="1"/>
</dbReference>
<reference evidence="6 7" key="1">
    <citation type="submission" date="2017-10" db="EMBL/GenBank/DDBJ databases">
        <title>Sequencing the genomes of 1000 actinobacteria strains.</title>
        <authorList>
            <person name="Klenk H.-P."/>
        </authorList>
    </citation>
    <scope>NUCLEOTIDE SEQUENCE [LARGE SCALE GENOMIC DNA]</scope>
    <source>
        <strain evidence="6 7">DSM 21801</strain>
    </source>
</reference>
<evidence type="ECO:0000313" key="6">
    <source>
        <dbReference type="EMBL" id="PFG20543.1"/>
    </source>
</evidence>
<gene>
    <name evidence="6" type="ORF">ATL40_2147</name>
</gene>
<name>A0A2A9D1L6_9MICO</name>
<dbReference type="Gene3D" id="1.10.10.60">
    <property type="entry name" value="Homeodomain-like"/>
    <property type="match status" value="1"/>
</dbReference>
<dbReference type="AlphaFoldDB" id="A0A2A9D1L6"/>
<dbReference type="EMBL" id="PDJD01000001">
    <property type="protein sequence ID" value="PFG20543.1"/>
    <property type="molecule type" value="Genomic_DNA"/>
</dbReference>
<protein>
    <submittedName>
        <fullName evidence="6">Transcriptional regulator</fullName>
    </submittedName>
</protein>
<proteinExistence type="inferred from homology"/>